<dbReference type="AlphaFoldDB" id="A0AA38I016"/>
<name>A0AA38I016_9CUCU</name>
<dbReference type="Proteomes" id="UP001168821">
    <property type="component" value="Unassembled WGS sequence"/>
</dbReference>
<sequence length="300" mass="34981">MPHLRRLIIVNHLNKIEPLFFGQFELITRITLYDNELKTLEANTFTRLERLEELDLRNNAIEHMESLSVSFCKIDTVDLSHNSLRILINDIFKGSVVRKLVITHNKLLDIQHNAMPFHLKVLNLNYNEFQTFSLPKLKRTESVTDVKLSHNKLYTVGVFHISSKIEALDLSFNNLYTFPITPSMLRNRHNIKFISLAYNRLRSFDVDVFKGSGIDFTLMGNPWNCKCANKIIKVLNNSKSMIRQSLCDKKFLQSGAAPYCIMGTMWYNEDCPKVEIFPEEYFHHFQSALPKSDDCYSWPP</sequence>
<dbReference type="Pfam" id="PF13855">
    <property type="entry name" value="LRR_8"/>
    <property type="match status" value="1"/>
</dbReference>
<evidence type="ECO:0000313" key="3">
    <source>
        <dbReference type="EMBL" id="KAJ3645477.1"/>
    </source>
</evidence>
<dbReference type="PANTHER" id="PTHR24366:SF96">
    <property type="entry name" value="LEUCINE RICH REPEAT CONTAINING 53"/>
    <property type="match status" value="1"/>
</dbReference>
<evidence type="ECO:0000313" key="4">
    <source>
        <dbReference type="Proteomes" id="UP001168821"/>
    </source>
</evidence>
<evidence type="ECO:0000256" key="2">
    <source>
        <dbReference type="ARBA" id="ARBA00022737"/>
    </source>
</evidence>
<dbReference type="PROSITE" id="PS51450">
    <property type="entry name" value="LRR"/>
    <property type="match status" value="1"/>
</dbReference>
<dbReference type="InterPro" id="IPR032675">
    <property type="entry name" value="LRR_dom_sf"/>
</dbReference>
<dbReference type="PANTHER" id="PTHR24366">
    <property type="entry name" value="IG(IMMUNOGLOBULIN) AND LRR(LEUCINE RICH REPEAT) DOMAINS"/>
    <property type="match status" value="1"/>
</dbReference>
<gene>
    <name evidence="3" type="ORF">Zmor_023127</name>
</gene>
<reference evidence="3" key="1">
    <citation type="journal article" date="2023" name="G3 (Bethesda)">
        <title>Whole genome assemblies of Zophobas morio and Tenebrio molitor.</title>
        <authorList>
            <person name="Kaur S."/>
            <person name="Stinson S.A."/>
            <person name="diCenzo G.C."/>
        </authorList>
    </citation>
    <scope>NUCLEOTIDE SEQUENCE</scope>
    <source>
        <strain evidence="3">QUZm001</strain>
    </source>
</reference>
<organism evidence="3 4">
    <name type="scientific">Zophobas morio</name>
    <dbReference type="NCBI Taxonomy" id="2755281"/>
    <lineage>
        <taxon>Eukaryota</taxon>
        <taxon>Metazoa</taxon>
        <taxon>Ecdysozoa</taxon>
        <taxon>Arthropoda</taxon>
        <taxon>Hexapoda</taxon>
        <taxon>Insecta</taxon>
        <taxon>Pterygota</taxon>
        <taxon>Neoptera</taxon>
        <taxon>Endopterygota</taxon>
        <taxon>Coleoptera</taxon>
        <taxon>Polyphaga</taxon>
        <taxon>Cucujiformia</taxon>
        <taxon>Tenebrionidae</taxon>
        <taxon>Zophobas</taxon>
    </lineage>
</organism>
<keyword evidence="1" id="KW-0433">Leucine-rich repeat</keyword>
<evidence type="ECO:0000256" key="1">
    <source>
        <dbReference type="ARBA" id="ARBA00022614"/>
    </source>
</evidence>
<dbReference type="EMBL" id="JALNTZ010000007">
    <property type="protein sequence ID" value="KAJ3645477.1"/>
    <property type="molecule type" value="Genomic_DNA"/>
</dbReference>
<keyword evidence="2" id="KW-0677">Repeat</keyword>
<dbReference type="Gene3D" id="3.80.10.10">
    <property type="entry name" value="Ribonuclease Inhibitor"/>
    <property type="match status" value="3"/>
</dbReference>
<keyword evidence="4" id="KW-1185">Reference proteome</keyword>
<comment type="caution">
    <text evidence="3">The sequence shown here is derived from an EMBL/GenBank/DDBJ whole genome shotgun (WGS) entry which is preliminary data.</text>
</comment>
<accession>A0AA38I016</accession>
<proteinExistence type="predicted"/>
<protein>
    <submittedName>
        <fullName evidence="3">Uncharacterized protein</fullName>
    </submittedName>
</protein>
<dbReference type="InterPro" id="IPR001611">
    <property type="entry name" value="Leu-rich_rpt"/>
</dbReference>
<dbReference type="SUPFAM" id="SSF52058">
    <property type="entry name" value="L domain-like"/>
    <property type="match status" value="1"/>
</dbReference>